<dbReference type="NCBIfam" id="TIGR00229">
    <property type="entry name" value="sensory_box"/>
    <property type="match status" value="1"/>
</dbReference>
<dbReference type="InterPro" id="IPR000014">
    <property type="entry name" value="PAS"/>
</dbReference>
<dbReference type="PANTHER" id="PTHR43547:SF2">
    <property type="entry name" value="HYBRID SIGNAL TRANSDUCTION HISTIDINE KINASE C"/>
    <property type="match status" value="1"/>
</dbReference>
<dbReference type="InterPro" id="IPR005467">
    <property type="entry name" value="His_kinase_dom"/>
</dbReference>
<dbReference type="RefSeq" id="WP_097012756.1">
    <property type="nucleotide sequence ID" value="NZ_LT907975.1"/>
</dbReference>
<dbReference type="CDD" id="cd00130">
    <property type="entry name" value="PAS"/>
    <property type="match status" value="1"/>
</dbReference>
<dbReference type="Gene3D" id="3.40.50.2300">
    <property type="match status" value="1"/>
</dbReference>
<dbReference type="SUPFAM" id="SSF52172">
    <property type="entry name" value="CheY-like"/>
    <property type="match status" value="1"/>
</dbReference>
<evidence type="ECO:0000256" key="1">
    <source>
        <dbReference type="ARBA" id="ARBA00000085"/>
    </source>
</evidence>
<dbReference type="PROSITE" id="PS50109">
    <property type="entry name" value="HIS_KIN"/>
    <property type="match status" value="1"/>
</dbReference>
<sequence>MTQLPILLVDDETGIRTALSIMLIDSGHAVDTAPDVDSALRIFEDKRHPIVITDIKMPGKNGIDLLREVKAMSPTTEVIMITGHGDVDLAIQSLQNKAFDFISKPINEDVLYFALQRAQERINMARELEAHTRNLEELVEIKSTQLIEAERRMAACQLFEGLTSSLSDFTDNMDTLNVFNQMPMFVSIHNTDMDVVSVNEHYRKRLGDLRGKDSWSMYEELEHGPRDCPVAQTLKSGEPGRGNYRVRCVNDNIHSVIVNTIPIMSTEDGVEMVLEFMVDLNEAEQLREELRSTQHKYEQLFDESPCFISVQDTDFCITSTNARYKEQFGDFGGCHCYELLMHRRNICRDCPLEKTFKDGLAHQMETVVTNQKGEKVNVLIWSAPIRDEHGNITQAIEMITDITQIRKLQDRLTSLGLLLGTTAHGIKGLLTGIDGAVYRLGSGLEKRNFERMEDGYNDLQFLTGRVKQTVMDILYYAKNRELNWASVDAGQFSLDLYASFAAKAKSKDITFDLDMGAVLGRFDVDKGILASALGNIIENAIDACTPGKGRVTFKVFGDAKQVAFRIADNGVGMDPETKEKLFTLFFSSKGSTGTGIGLFVANEIVDQHGGTIVVESEQGKGSVFTICIPREISDRL</sequence>
<feature type="domain" description="PAC" evidence="7">
    <location>
        <begin position="362"/>
        <end position="414"/>
    </location>
</feature>
<organism evidence="8 9">
    <name type="scientific">Pseudodesulfovibrio profundus</name>
    <dbReference type="NCBI Taxonomy" id="57320"/>
    <lineage>
        <taxon>Bacteria</taxon>
        <taxon>Pseudomonadati</taxon>
        <taxon>Thermodesulfobacteriota</taxon>
        <taxon>Desulfovibrionia</taxon>
        <taxon>Desulfovibrionales</taxon>
        <taxon>Desulfovibrionaceae</taxon>
    </lineage>
</organism>
<keyword evidence="8" id="KW-0808">Transferase</keyword>
<evidence type="ECO:0000256" key="4">
    <source>
        <dbReference type="PROSITE-ProRule" id="PRU00169"/>
    </source>
</evidence>
<dbReference type="PROSITE" id="PS50110">
    <property type="entry name" value="RESPONSE_REGULATORY"/>
    <property type="match status" value="1"/>
</dbReference>
<dbReference type="PROSITE" id="PS50113">
    <property type="entry name" value="PAC"/>
    <property type="match status" value="1"/>
</dbReference>
<protein>
    <recommendedName>
        <fullName evidence="2">histidine kinase</fullName>
        <ecNumber evidence="2">2.7.13.3</ecNumber>
    </recommendedName>
</protein>
<dbReference type="InterPro" id="IPR011006">
    <property type="entry name" value="CheY-like_superfamily"/>
</dbReference>
<dbReference type="InterPro" id="IPR001789">
    <property type="entry name" value="Sig_transdc_resp-reg_receiver"/>
</dbReference>
<accession>A0A2C8FDJ4</accession>
<keyword evidence="3 4" id="KW-0597">Phosphoprotein</keyword>
<name>A0A2C8FDJ4_9BACT</name>
<dbReference type="AlphaFoldDB" id="A0A2C8FDJ4"/>
<dbReference type="InterPro" id="IPR003594">
    <property type="entry name" value="HATPase_dom"/>
</dbReference>
<dbReference type="Pfam" id="PF02518">
    <property type="entry name" value="HATPase_c"/>
    <property type="match status" value="1"/>
</dbReference>
<keyword evidence="8" id="KW-0418">Kinase</keyword>
<dbReference type="Gene3D" id="3.30.450.20">
    <property type="entry name" value="PAS domain"/>
    <property type="match status" value="2"/>
</dbReference>
<dbReference type="SMART" id="SM00387">
    <property type="entry name" value="HATPase_c"/>
    <property type="match status" value="1"/>
</dbReference>
<reference evidence="9" key="1">
    <citation type="submission" date="2017-09" db="EMBL/GenBank/DDBJ databases">
        <authorList>
            <person name="Regsiter A."/>
            <person name="William W."/>
        </authorList>
    </citation>
    <scope>NUCLEOTIDE SEQUENCE [LARGE SCALE GENOMIC DNA]</scope>
    <source>
        <strain evidence="9">500-1</strain>
    </source>
</reference>
<dbReference type="SUPFAM" id="SSF55874">
    <property type="entry name" value="ATPase domain of HSP90 chaperone/DNA topoisomerase II/histidine kinase"/>
    <property type="match status" value="1"/>
</dbReference>
<dbReference type="PRINTS" id="PR00344">
    <property type="entry name" value="BCTRLSENSOR"/>
</dbReference>
<proteinExistence type="predicted"/>
<dbReference type="InterPro" id="IPR004358">
    <property type="entry name" value="Sig_transdc_His_kin-like_C"/>
</dbReference>
<evidence type="ECO:0000256" key="2">
    <source>
        <dbReference type="ARBA" id="ARBA00012438"/>
    </source>
</evidence>
<dbReference type="InterPro" id="IPR036890">
    <property type="entry name" value="HATPase_C_sf"/>
</dbReference>
<evidence type="ECO:0000256" key="3">
    <source>
        <dbReference type="ARBA" id="ARBA00022553"/>
    </source>
</evidence>
<gene>
    <name evidence="8" type="ORF">DPRO_3052</name>
</gene>
<dbReference type="Proteomes" id="UP000219215">
    <property type="component" value="Chromosome DPRO"/>
</dbReference>
<comment type="catalytic activity">
    <reaction evidence="1">
        <text>ATP + protein L-histidine = ADP + protein N-phospho-L-histidine.</text>
        <dbReference type="EC" id="2.7.13.3"/>
    </reaction>
</comment>
<evidence type="ECO:0000313" key="8">
    <source>
        <dbReference type="EMBL" id="SOB59962.1"/>
    </source>
</evidence>
<evidence type="ECO:0000313" key="9">
    <source>
        <dbReference type="Proteomes" id="UP000219215"/>
    </source>
</evidence>
<evidence type="ECO:0000259" key="6">
    <source>
        <dbReference type="PROSITE" id="PS50110"/>
    </source>
</evidence>
<dbReference type="SUPFAM" id="SSF55785">
    <property type="entry name" value="PYP-like sensor domain (PAS domain)"/>
    <property type="match status" value="2"/>
</dbReference>
<dbReference type="EC" id="2.7.13.3" evidence="2"/>
<dbReference type="SMART" id="SM00448">
    <property type="entry name" value="REC"/>
    <property type="match status" value="1"/>
</dbReference>
<feature type="domain" description="Response regulatory" evidence="6">
    <location>
        <begin position="5"/>
        <end position="119"/>
    </location>
</feature>
<dbReference type="PANTHER" id="PTHR43547">
    <property type="entry name" value="TWO-COMPONENT HISTIDINE KINASE"/>
    <property type="match status" value="1"/>
</dbReference>
<evidence type="ECO:0000259" key="7">
    <source>
        <dbReference type="PROSITE" id="PS50113"/>
    </source>
</evidence>
<dbReference type="GO" id="GO:0000155">
    <property type="term" value="F:phosphorelay sensor kinase activity"/>
    <property type="evidence" value="ECO:0007669"/>
    <property type="project" value="TreeGrafter"/>
</dbReference>
<dbReference type="InterPro" id="IPR000700">
    <property type="entry name" value="PAS-assoc_C"/>
</dbReference>
<dbReference type="EMBL" id="LT907975">
    <property type="protein sequence ID" value="SOB59962.1"/>
    <property type="molecule type" value="Genomic_DNA"/>
</dbReference>
<feature type="modified residue" description="4-aspartylphosphate" evidence="4">
    <location>
        <position position="54"/>
    </location>
</feature>
<keyword evidence="9" id="KW-1185">Reference proteome</keyword>
<dbReference type="Pfam" id="PF00072">
    <property type="entry name" value="Response_reg"/>
    <property type="match status" value="1"/>
</dbReference>
<dbReference type="OrthoDB" id="9805967at2"/>
<dbReference type="InterPro" id="IPR035965">
    <property type="entry name" value="PAS-like_dom_sf"/>
</dbReference>
<evidence type="ECO:0000259" key="5">
    <source>
        <dbReference type="PROSITE" id="PS50109"/>
    </source>
</evidence>
<dbReference type="KEGG" id="pprf:DPRO_3052"/>
<dbReference type="Pfam" id="PF13426">
    <property type="entry name" value="PAS_9"/>
    <property type="match status" value="2"/>
</dbReference>
<feature type="domain" description="Histidine kinase" evidence="5">
    <location>
        <begin position="421"/>
        <end position="632"/>
    </location>
</feature>
<dbReference type="Gene3D" id="3.30.565.10">
    <property type="entry name" value="Histidine kinase-like ATPase, C-terminal domain"/>
    <property type="match status" value="1"/>
</dbReference>